<evidence type="ECO:0000259" key="2">
    <source>
        <dbReference type="PROSITE" id="PS51201"/>
    </source>
</evidence>
<evidence type="ECO:0000256" key="1">
    <source>
        <dbReference type="SAM" id="Phobius"/>
    </source>
</evidence>
<keyword evidence="1" id="KW-0472">Membrane</keyword>
<sequence>MEKSRNNKFNQETKIDIKYFLICGLGSLGQFCVKVFSEFNVPIIGIDIEQEVDWEIDGVSNLLTYFIVGDCRKTNILQKAKIQECRAILLVTNDEKVNIETAFAIRQINPYVRIVARSSKENLNELLSSSEFGLGNFIAYNQAEFSAEPFATRALGSENRGFIELDDWLLRVVKHQVQQGDAWCNRSLYELNIPDKRWLLTYTSAVEALPVNFYQWEQNIKTKDKDEIVYIEVIKERLADVLANERGKTLLQQKRRSLTGLNIFSSADNTKNKVLSFLQSPTKELRIFLYLFYSWVFLWLVGTILFIIVPIPDQKANLWGAIYASAVMLLGAYDGVFSNLQPSNFTRTFLLFINLLYMVFGIVVIAALNSKLTEYLLSSKLDLSVKREPIPKQGHVIVIGLGRVGQKIAEFLNMWKQPLIGLTDADLNENLLPSQIPLLEGYSLDSLTKANIATARGFIAATNDEILNLELGMIAHSQNKNIPIVIRTFDPRFSNYIQQHLPYAKVLCAYQISAEAFVAASFGENIKSLLRLNEQTVLVVDFTIQSGDTLAELSLAEITYGYGVAPIFYRSKRNNESRRLPSFSRTPRLQNGDCLTVLVNIEGLRKIEQGQRLLPRYKLYLDSIEVQEAAQRQNIIEDGKNLIYRFTDCKLELASKTMKNIPCELDFILYKHQGQSLVRELKKLNIIARLIALN</sequence>
<dbReference type="PROSITE" id="PS51201">
    <property type="entry name" value="RCK_N"/>
    <property type="match status" value="1"/>
</dbReference>
<name>A0A3S1CJ95_9CYAN</name>
<reference evidence="3" key="1">
    <citation type="submission" date="2018-12" db="EMBL/GenBank/DDBJ databases">
        <authorList>
            <person name="Will S."/>
            <person name="Neumann-Schaal M."/>
            <person name="Henke P."/>
        </authorList>
    </citation>
    <scope>NUCLEOTIDE SEQUENCE</scope>
    <source>
        <strain evidence="3">PCC 7102</strain>
    </source>
</reference>
<dbReference type="PANTHER" id="PTHR43833">
    <property type="entry name" value="POTASSIUM CHANNEL PROTEIN 2-RELATED-RELATED"/>
    <property type="match status" value="1"/>
</dbReference>
<feature type="transmembrane region" description="Helical" evidence="1">
    <location>
        <begin position="349"/>
        <end position="368"/>
    </location>
</feature>
<feature type="domain" description="RCK N-terminal" evidence="2">
    <location>
        <begin position="17"/>
        <end position="140"/>
    </location>
</feature>
<dbReference type="Proteomes" id="UP000271624">
    <property type="component" value="Unassembled WGS sequence"/>
</dbReference>
<dbReference type="InterPro" id="IPR050721">
    <property type="entry name" value="Trk_Ktr_HKT_K-transport"/>
</dbReference>
<feature type="transmembrane region" description="Helical" evidence="1">
    <location>
        <begin position="318"/>
        <end position="337"/>
    </location>
</feature>
<reference evidence="3" key="2">
    <citation type="journal article" date="2019" name="Genome Biol. Evol.">
        <title>Day and night: Metabolic profiles and evolutionary relationships of six axenic non-marine cyanobacteria.</title>
        <authorList>
            <person name="Will S.E."/>
            <person name="Henke P."/>
            <person name="Boedeker C."/>
            <person name="Huang S."/>
            <person name="Brinkmann H."/>
            <person name="Rohde M."/>
            <person name="Jarek M."/>
            <person name="Friedl T."/>
            <person name="Seufert S."/>
            <person name="Schumacher M."/>
            <person name="Overmann J."/>
            <person name="Neumann-Schaal M."/>
            <person name="Petersen J."/>
        </authorList>
    </citation>
    <scope>NUCLEOTIDE SEQUENCE [LARGE SCALE GENOMIC DNA]</scope>
    <source>
        <strain evidence="3">PCC 7102</strain>
    </source>
</reference>
<keyword evidence="4" id="KW-1185">Reference proteome</keyword>
<organism evidence="3 4">
    <name type="scientific">Dulcicalothrix desertica PCC 7102</name>
    <dbReference type="NCBI Taxonomy" id="232991"/>
    <lineage>
        <taxon>Bacteria</taxon>
        <taxon>Bacillati</taxon>
        <taxon>Cyanobacteriota</taxon>
        <taxon>Cyanophyceae</taxon>
        <taxon>Nostocales</taxon>
        <taxon>Calotrichaceae</taxon>
        <taxon>Dulcicalothrix</taxon>
    </lineage>
</organism>
<dbReference type="AlphaFoldDB" id="A0A3S1CJ95"/>
<evidence type="ECO:0000313" key="3">
    <source>
        <dbReference type="EMBL" id="RUT08551.1"/>
    </source>
</evidence>
<protein>
    <recommendedName>
        <fullName evidence="2">RCK N-terminal domain-containing protein</fullName>
    </recommendedName>
</protein>
<dbReference type="GO" id="GO:0006813">
    <property type="term" value="P:potassium ion transport"/>
    <property type="evidence" value="ECO:0007669"/>
    <property type="project" value="InterPro"/>
</dbReference>
<keyword evidence="1" id="KW-1133">Transmembrane helix</keyword>
<dbReference type="Pfam" id="PF02254">
    <property type="entry name" value="TrkA_N"/>
    <property type="match status" value="2"/>
</dbReference>
<dbReference type="Gene3D" id="3.40.50.720">
    <property type="entry name" value="NAD(P)-binding Rossmann-like Domain"/>
    <property type="match status" value="2"/>
</dbReference>
<dbReference type="SUPFAM" id="SSF51735">
    <property type="entry name" value="NAD(P)-binding Rossmann-fold domains"/>
    <property type="match status" value="2"/>
</dbReference>
<keyword evidence="1" id="KW-0812">Transmembrane</keyword>
<gene>
    <name evidence="3" type="ORF">DSM106972_017190</name>
</gene>
<dbReference type="InterPro" id="IPR003148">
    <property type="entry name" value="RCK_N"/>
</dbReference>
<dbReference type="PANTHER" id="PTHR43833:SF11">
    <property type="entry name" value="VOLTAGE-GATED POTASSIUM CHANNEL KCH"/>
    <property type="match status" value="1"/>
</dbReference>
<evidence type="ECO:0000313" key="4">
    <source>
        <dbReference type="Proteomes" id="UP000271624"/>
    </source>
</evidence>
<comment type="caution">
    <text evidence="3">The sequence shown here is derived from an EMBL/GenBank/DDBJ whole genome shotgun (WGS) entry which is preliminary data.</text>
</comment>
<dbReference type="EMBL" id="RSCL01000003">
    <property type="protein sequence ID" value="RUT08551.1"/>
    <property type="molecule type" value="Genomic_DNA"/>
</dbReference>
<dbReference type="OrthoDB" id="473812at2"/>
<feature type="transmembrane region" description="Helical" evidence="1">
    <location>
        <begin position="287"/>
        <end position="312"/>
    </location>
</feature>
<dbReference type="InterPro" id="IPR036291">
    <property type="entry name" value="NAD(P)-bd_dom_sf"/>
</dbReference>
<accession>A0A3S1CJ95</accession>
<proteinExistence type="predicted"/>
<dbReference type="RefSeq" id="WP_127080340.1">
    <property type="nucleotide sequence ID" value="NZ_RSCL01000003.1"/>
</dbReference>